<reference evidence="1 2" key="1">
    <citation type="journal article" date="2011" name="J. Bacteriol.">
        <title>Complete genome sequence of the plant growth-promoting endophyte Burkholderia phytofirmans strain PsJN.</title>
        <authorList>
            <person name="Weilharter A."/>
            <person name="Mitter B."/>
            <person name="Shin M.V."/>
            <person name="Chain P.S."/>
            <person name="Nowak J."/>
            <person name="Sessitsch A."/>
        </authorList>
    </citation>
    <scope>NUCLEOTIDE SEQUENCE [LARGE SCALE GENOMIC DNA]</scope>
    <source>
        <strain evidence="2">DSM 17436 / LMG 22146 / PsJN</strain>
    </source>
</reference>
<protein>
    <submittedName>
        <fullName evidence="1">Uncharacterized protein</fullName>
    </submittedName>
</protein>
<gene>
    <name evidence="1" type="ordered locus">Bphyt_6421</name>
</gene>
<organism evidence="1 2">
    <name type="scientific">Paraburkholderia phytofirmans (strain DSM 17436 / LMG 22146 / PsJN)</name>
    <name type="common">Burkholderia phytofirmans</name>
    <dbReference type="NCBI Taxonomy" id="398527"/>
    <lineage>
        <taxon>Bacteria</taxon>
        <taxon>Pseudomonadati</taxon>
        <taxon>Pseudomonadota</taxon>
        <taxon>Betaproteobacteria</taxon>
        <taxon>Burkholderiales</taxon>
        <taxon>Burkholderiaceae</taxon>
        <taxon>Paraburkholderia</taxon>
    </lineage>
</organism>
<evidence type="ECO:0000313" key="1">
    <source>
        <dbReference type="EMBL" id="ACD20734.1"/>
    </source>
</evidence>
<dbReference type="AlphaFoldDB" id="B2T8S1"/>
<name>B2T8S1_PARPJ</name>
<dbReference type="EMBL" id="CP001053">
    <property type="protein sequence ID" value="ACD20734.1"/>
    <property type="molecule type" value="Genomic_DNA"/>
</dbReference>
<dbReference type="HOGENOM" id="CLU_2680627_0_0_4"/>
<accession>B2T8S1</accession>
<dbReference type="Proteomes" id="UP000001739">
    <property type="component" value="Chromosome 2"/>
</dbReference>
<dbReference type="KEGG" id="bpy:Bphyt_6421"/>
<proteinExistence type="predicted"/>
<sequence length="74" mass="8553">MAHARDAATNLAHSLQTETERTFDVYELAMRDVVTVTPSVMRLSVETRWRLAFNEMMSVNRTNDITRCSRDSFV</sequence>
<evidence type="ECO:0000313" key="2">
    <source>
        <dbReference type="Proteomes" id="UP000001739"/>
    </source>
</evidence>